<dbReference type="GO" id="GO:0008380">
    <property type="term" value="P:RNA splicing"/>
    <property type="evidence" value="ECO:0007669"/>
    <property type="project" value="UniProtKB-KW"/>
</dbReference>
<keyword evidence="3 6" id="KW-0694">RNA-binding</keyword>
<dbReference type="Gene3D" id="3.30.70.330">
    <property type="match status" value="2"/>
</dbReference>
<keyword evidence="4" id="KW-0508">mRNA splicing</keyword>
<dbReference type="SMART" id="SM00360">
    <property type="entry name" value="RRM"/>
    <property type="match status" value="2"/>
</dbReference>
<dbReference type="InterPro" id="IPR035979">
    <property type="entry name" value="RBD_domain_sf"/>
</dbReference>
<dbReference type="GO" id="GO:0006397">
    <property type="term" value="P:mRNA processing"/>
    <property type="evidence" value="ECO:0007669"/>
    <property type="project" value="UniProtKB-KW"/>
</dbReference>
<evidence type="ECO:0000256" key="2">
    <source>
        <dbReference type="ARBA" id="ARBA00022664"/>
    </source>
</evidence>
<dbReference type="PANTHER" id="PTHR48028">
    <property type="entry name" value="GLYCINE-RICH RNA-BINDING PROTEIN RZ1A"/>
    <property type="match status" value="1"/>
</dbReference>
<evidence type="ECO:0000313" key="10">
    <source>
        <dbReference type="Proteomes" id="UP000799767"/>
    </source>
</evidence>
<protein>
    <recommendedName>
        <fullName evidence="8">RRM domain-containing protein</fullName>
    </recommendedName>
</protein>
<keyword evidence="5" id="KW-0539">Nucleus</keyword>
<evidence type="ECO:0000256" key="1">
    <source>
        <dbReference type="ARBA" id="ARBA00004123"/>
    </source>
</evidence>
<evidence type="ECO:0000313" key="9">
    <source>
        <dbReference type="EMBL" id="KAF2480514.1"/>
    </source>
</evidence>
<dbReference type="InterPro" id="IPR051106">
    <property type="entry name" value="RNA-bind/splicing_reg"/>
</dbReference>
<dbReference type="EMBL" id="MU001639">
    <property type="protein sequence ID" value="KAF2480514.1"/>
    <property type="molecule type" value="Genomic_DNA"/>
</dbReference>
<organism evidence="9 10">
    <name type="scientific">Neohortaea acidophila</name>
    <dbReference type="NCBI Taxonomy" id="245834"/>
    <lineage>
        <taxon>Eukaryota</taxon>
        <taxon>Fungi</taxon>
        <taxon>Dikarya</taxon>
        <taxon>Ascomycota</taxon>
        <taxon>Pezizomycotina</taxon>
        <taxon>Dothideomycetes</taxon>
        <taxon>Dothideomycetidae</taxon>
        <taxon>Mycosphaerellales</taxon>
        <taxon>Teratosphaeriaceae</taxon>
        <taxon>Neohortaea</taxon>
    </lineage>
</organism>
<dbReference type="GO" id="GO:0003723">
    <property type="term" value="F:RNA binding"/>
    <property type="evidence" value="ECO:0007669"/>
    <property type="project" value="UniProtKB-UniRule"/>
</dbReference>
<evidence type="ECO:0000256" key="3">
    <source>
        <dbReference type="ARBA" id="ARBA00022884"/>
    </source>
</evidence>
<dbReference type="Pfam" id="PF00076">
    <property type="entry name" value="RRM_1"/>
    <property type="match status" value="2"/>
</dbReference>
<dbReference type="GeneID" id="54472465"/>
<evidence type="ECO:0000256" key="7">
    <source>
        <dbReference type="SAM" id="MobiDB-lite"/>
    </source>
</evidence>
<evidence type="ECO:0000256" key="6">
    <source>
        <dbReference type="PROSITE-ProRule" id="PRU00176"/>
    </source>
</evidence>
<feature type="domain" description="RRM" evidence="8">
    <location>
        <begin position="103"/>
        <end position="181"/>
    </location>
</feature>
<keyword evidence="10" id="KW-1185">Reference proteome</keyword>
<dbReference type="RefSeq" id="XP_033587084.1">
    <property type="nucleotide sequence ID" value="XM_033731463.1"/>
</dbReference>
<evidence type="ECO:0000259" key="8">
    <source>
        <dbReference type="PROSITE" id="PS50102"/>
    </source>
</evidence>
<dbReference type="Proteomes" id="UP000799767">
    <property type="component" value="Unassembled WGS sequence"/>
</dbReference>
<name>A0A6A6PLH9_9PEZI</name>
<feature type="domain" description="RRM" evidence="8">
    <location>
        <begin position="1"/>
        <end position="78"/>
    </location>
</feature>
<evidence type="ECO:0000256" key="5">
    <source>
        <dbReference type="ARBA" id="ARBA00023242"/>
    </source>
</evidence>
<accession>A0A6A6PLH9</accession>
<comment type="subcellular location">
    <subcellularLocation>
        <location evidence="1">Nucleus</location>
    </subcellularLocation>
</comment>
<dbReference type="InterPro" id="IPR000504">
    <property type="entry name" value="RRM_dom"/>
</dbReference>
<dbReference type="GO" id="GO:0005634">
    <property type="term" value="C:nucleus"/>
    <property type="evidence" value="ECO:0007669"/>
    <property type="project" value="UniProtKB-SubCell"/>
</dbReference>
<dbReference type="SUPFAM" id="SSF54928">
    <property type="entry name" value="RNA-binding domain, RBD"/>
    <property type="match status" value="2"/>
</dbReference>
<feature type="non-terminal residue" evidence="9">
    <location>
        <position position="1"/>
    </location>
</feature>
<proteinExistence type="predicted"/>
<evidence type="ECO:0000256" key="4">
    <source>
        <dbReference type="ARBA" id="ARBA00023187"/>
    </source>
</evidence>
<sequence length="192" mass="21791">RILYIGNLFFEVTADSLQAHFAKFGNITNARIVTDPRGLSKGFGYLEFESPADAEEAIKQMDQSVFEGRRMMVQPHQARDRQRPSAASSVFDTTPRAPHPPSKTLFIGNLSFQMSDRDLNDLFRNIRDVLDVRVAIDRRTGQPRGFAHADFIDIQAAQKAKEVLERETVYGRALKVDYSASRARRFQDGPQE</sequence>
<reference evidence="9" key="1">
    <citation type="journal article" date="2020" name="Stud. Mycol.">
        <title>101 Dothideomycetes genomes: a test case for predicting lifestyles and emergence of pathogens.</title>
        <authorList>
            <person name="Haridas S."/>
            <person name="Albert R."/>
            <person name="Binder M."/>
            <person name="Bloem J."/>
            <person name="Labutti K."/>
            <person name="Salamov A."/>
            <person name="Andreopoulos B."/>
            <person name="Baker S."/>
            <person name="Barry K."/>
            <person name="Bills G."/>
            <person name="Bluhm B."/>
            <person name="Cannon C."/>
            <person name="Castanera R."/>
            <person name="Culley D."/>
            <person name="Daum C."/>
            <person name="Ezra D."/>
            <person name="Gonzalez J."/>
            <person name="Henrissat B."/>
            <person name="Kuo A."/>
            <person name="Liang C."/>
            <person name="Lipzen A."/>
            <person name="Lutzoni F."/>
            <person name="Magnuson J."/>
            <person name="Mondo S."/>
            <person name="Nolan M."/>
            <person name="Ohm R."/>
            <person name="Pangilinan J."/>
            <person name="Park H.-J."/>
            <person name="Ramirez L."/>
            <person name="Alfaro M."/>
            <person name="Sun H."/>
            <person name="Tritt A."/>
            <person name="Yoshinaga Y."/>
            <person name="Zwiers L.-H."/>
            <person name="Turgeon B."/>
            <person name="Goodwin S."/>
            <person name="Spatafora J."/>
            <person name="Crous P."/>
            <person name="Grigoriev I."/>
        </authorList>
    </citation>
    <scope>NUCLEOTIDE SEQUENCE</scope>
    <source>
        <strain evidence="9">CBS 113389</strain>
    </source>
</reference>
<feature type="region of interest" description="Disordered" evidence="7">
    <location>
        <begin position="74"/>
        <end position="99"/>
    </location>
</feature>
<dbReference type="CDD" id="cd00590">
    <property type="entry name" value="RRM_SF"/>
    <property type="match status" value="1"/>
</dbReference>
<dbReference type="AlphaFoldDB" id="A0A6A6PLH9"/>
<gene>
    <name evidence="9" type="ORF">BDY17DRAFT_254752</name>
</gene>
<dbReference type="InterPro" id="IPR012677">
    <property type="entry name" value="Nucleotide-bd_a/b_plait_sf"/>
</dbReference>
<dbReference type="PANTHER" id="PTHR48028:SF4">
    <property type="entry name" value="SC35-LIKE SPLICING FACTOR"/>
    <property type="match status" value="1"/>
</dbReference>
<dbReference type="PROSITE" id="PS50102">
    <property type="entry name" value="RRM"/>
    <property type="match status" value="2"/>
</dbReference>
<dbReference type="OrthoDB" id="6730379at2759"/>
<keyword evidence="2" id="KW-0507">mRNA processing</keyword>